<dbReference type="Gene3D" id="3.40.50.2300">
    <property type="match status" value="1"/>
</dbReference>
<protein>
    <recommendedName>
        <fullName evidence="2">Response regulatory domain-containing protein</fullName>
    </recommendedName>
</protein>
<feature type="modified residue" description="4-aspartylphosphate" evidence="1">
    <location>
        <position position="54"/>
    </location>
</feature>
<keyword evidence="4" id="KW-1185">Reference proteome</keyword>
<dbReference type="PANTHER" id="PTHR45566">
    <property type="entry name" value="HTH-TYPE TRANSCRIPTIONAL REGULATOR YHJB-RELATED"/>
    <property type="match status" value="1"/>
</dbReference>
<dbReference type="InterPro" id="IPR011006">
    <property type="entry name" value="CheY-like_superfamily"/>
</dbReference>
<keyword evidence="1" id="KW-0597">Phosphoprotein</keyword>
<accession>A0A916ZDS5</accession>
<gene>
    <name evidence="3" type="ORF">GCM10010911_57340</name>
</gene>
<comment type="caution">
    <text evidence="3">The sequence shown here is derived from an EMBL/GenBank/DDBJ whole genome shotgun (WGS) entry which is preliminary data.</text>
</comment>
<dbReference type="EMBL" id="BMHP01000005">
    <property type="protein sequence ID" value="GGD91194.1"/>
    <property type="molecule type" value="Genomic_DNA"/>
</dbReference>
<proteinExistence type="predicted"/>
<dbReference type="InterPro" id="IPR058245">
    <property type="entry name" value="NreC/VraR/RcsB-like_REC"/>
</dbReference>
<evidence type="ECO:0000313" key="4">
    <source>
        <dbReference type="Proteomes" id="UP000612456"/>
    </source>
</evidence>
<dbReference type="Pfam" id="PF00072">
    <property type="entry name" value="Response_reg"/>
    <property type="match status" value="1"/>
</dbReference>
<feature type="domain" description="Response regulatory" evidence="2">
    <location>
        <begin position="3"/>
        <end position="119"/>
    </location>
</feature>
<dbReference type="PROSITE" id="PS50110">
    <property type="entry name" value="RESPONSE_REGULATORY"/>
    <property type="match status" value="1"/>
</dbReference>
<dbReference type="SUPFAM" id="SSF52172">
    <property type="entry name" value="CheY-like"/>
    <property type="match status" value="1"/>
</dbReference>
<dbReference type="InterPro" id="IPR001789">
    <property type="entry name" value="Sig_transdc_resp-reg_receiver"/>
</dbReference>
<evidence type="ECO:0000256" key="1">
    <source>
        <dbReference type="PROSITE-ProRule" id="PRU00169"/>
    </source>
</evidence>
<dbReference type="CDD" id="cd17535">
    <property type="entry name" value="REC_NarL-like"/>
    <property type="match status" value="1"/>
</dbReference>
<reference evidence="3" key="2">
    <citation type="submission" date="2020-09" db="EMBL/GenBank/DDBJ databases">
        <authorList>
            <person name="Sun Q."/>
            <person name="Zhou Y."/>
        </authorList>
    </citation>
    <scope>NUCLEOTIDE SEQUENCE</scope>
    <source>
        <strain evidence="3">CGMCC 1.15178</strain>
    </source>
</reference>
<dbReference type="GO" id="GO:0000160">
    <property type="term" value="P:phosphorelay signal transduction system"/>
    <property type="evidence" value="ECO:0007669"/>
    <property type="project" value="InterPro"/>
</dbReference>
<name>A0A916ZDS5_9BACL</name>
<dbReference type="InterPro" id="IPR051015">
    <property type="entry name" value="EvgA-like"/>
</dbReference>
<dbReference type="RefSeq" id="WP_188997482.1">
    <property type="nucleotide sequence ID" value="NZ_BMHP01000005.1"/>
</dbReference>
<organism evidence="3 4">
    <name type="scientific">Paenibacillus nasutitermitis</name>
    <dbReference type="NCBI Taxonomy" id="1652958"/>
    <lineage>
        <taxon>Bacteria</taxon>
        <taxon>Bacillati</taxon>
        <taxon>Bacillota</taxon>
        <taxon>Bacilli</taxon>
        <taxon>Bacillales</taxon>
        <taxon>Paenibacillaceae</taxon>
        <taxon>Paenibacillus</taxon>
    </lineage>
</organism>
<dbReference type="Proteomes" id="UP000612456">
    <property type="component" value="Unassembled WGS sequence"/>
</dbReference>
<dbReference type="AlphaFoldDB" id="A0A916ZDS5"/>
<reference evidence="3" key="1">
    <citation type="journal article" date="2014" name="Int. J. Syst. Evol. Microbiol.">
        <title>Complete genome sequence of Corynebacterium casei LMG S-19264T (=DSM 44701T), isolated from a smear-ripened cheese.</title>
        <authorList>
            <consortium name="US DOE Joint Genome Institute (JGI-PGF)"/>
            <person name="Walter F."/>
            <person name="Albersmeier A."/>
            <person name="Kalinowski J."/>
            <person name="Ruckert C."/>
        </authorList>
    </citation>
    <scope>NUCLEOTIDE SEQUENCE</scope>
    <source>
        <strain evidence="3">CGMCC 1.15178</strain>
    </source>
</reference>
<dbReference type="PANTHER" id="PTHR45566:SF2">
    <property type="entry name" value="NARL SUBFAMILY"/>
    <property type="match status" value="1"/>
</dbReference>
<evidence type="ECO:0000313" key="3">
    <source>
        <dbReference type="EMBL" id="GGD91194.1"/>
    </source>
</evidence>
<evidence type="ECO:0000259" key="2">
    <source>
        <dbReference type="PROSITE" id="PS50110"/>
    </source>
</evidence>
<dbReference type="SMART" id="SM00448">
    <property type="entry name" value="REC"/>
    <property type="match status" value="1"/>
</dbReference>
<sequence length="141" mass="15457">MYKVVIADDRPSARLGLHMLLNSGNDYSIVGEAADGNEAMERSEELLPDLLLTDLKMPGLSIIEAANYLKTKHPAMKIIILTAFDDCEDIYRAVKAGVDGYLMKDTDPEQILQAIQEVMNGSTFFQSKENADFMGSDGGPP</sequence>